<dbReference type="OrthoDB" id="975794at2"/>
<reference evidence="3 4" key="1">
    <citation type="journal article" date="2015" name="Genome Announc.">
        <title>Complete Genome Sequence of the Rhizobacterium Pseudomonas trivialis Strain IHBB745 with Multiple Plant Growth-Promoting Activities and Tolerance to Desiccation and Alkalinity.</title>
        <authorList>
            <person name="Gulati A."/>
            <person name="Swarnkar M.K."/>
            <person name="Vyas P."/>
            <person name="Rahi P."/>
            <person name="Thakur R."/>
            <person name="Thakur N."/>
            <person name="Singh A.K."/>
        </authorList>
    </citation>
    <scope>NUCLEOTIDE SEQUENCE [LARGE SCALE GENOMIC DNA]</scope>
    <source>
        <strain evidence="4">745</strain>
    </source>
</reference>
<dbReference type="Proteomes" id="UP000036608">
    <property type="component" value="Chromosome"/>
</dbReference>
<protein>
    <recommendedName>
        <fullName evidence="2">Rad50/SbcC-type AAA domain-containing protein</fullName>
    </recommendedName>
</protein>
<gene>
    <name evidence="3" type="ORF">AA957_13530</name>
</gene>
<dbReference type="RefSeq" id="WP_082224390.1">
    <property type="nucleotide sequence ID" value="NZ_CP011507.1"/>
</dbReference>
<evidence type="ECO:0000313" key="3">
    <source>
        <dbReference type="EMBL" id="AKS07090.1"/>
    </source>
</evidence>
<evidence type="ECO:0000259" key="2">
    <source>
        <dbReference type="Pfam" id="PF13476"/>
    </source>
</evidence>
<organism evidence="3 4">
    <name type="scientific">Pseudomonas trivialis</name>
    <dbReference type="NCBI Taxonomy" id="200450"/>
    <lineage>
        <taxon>Bacteria</taxon>
        <taxon>Pseudomonadati</taxon>
        <taxon>Pseudomonadota</taxon>
        <taxon>Gammaproteobacteria</taxon>
        <taxon>Pseudomonadales</taxon>
        <taxon>Pseudomonadaceae</taxon>
        <taxon>Pseudomonas</taxon>
    </lineage>
</organism>
<dbReference type="InterPro" id="IPR038729">
    <property type="entry name" value="Rad50/SbcC_AAA"/>
</dbReference>
<dbReference type="Pfam" id="PF13476">
    <property type="entry name" value="AAA_23"/>
    <property type="match status" value="1"/>
</dbReference>
<dbReference type="KEGG" id="ptv:AA957_13530"/>
<dbReference type="EMBL" id="CP011507">
    <property type="protein sequence ID" value="AKS07090.1"/>
    <property type="molecule type" value="Genomic_DNA"/>
</dbReference>
<feature type="domain" description="Rad50/SbcC-type AAA" evidence="2">
    <location>
        <begin position="24"/>
        <end position="266"/>
    </location>
</feature>
<evidence type="ECO:0000256" key="1">
    <source>
        <dbReference type="SAM" id="Coils"/>
    </source>
</evidence>
<reference evidence="4" key="2">
    <citation type="submission" date="2015-05" db="EMBL/GenBank/DDBJ databases">
        <authorList>
            <person name="Swarnkar M.K."/>
            <person name="Vyas P."/>
            <person name="Rahi P."/>
            <person name="Thakur R."/>
            <person name="Thakur N."/>
            <person name="Singh A.K."/>
            <person name="Gulati A."/>
        </authorList>
    </citation>
    <scope>NUCLEOTIDE SEQUENCE [LARGE SCALE GENOMIC DNA]</scope>
    <source>
        <strain evidence="4">745</strain>
    </source>
</reference>
<dbReference type="Gene3D" id="3.40.50.300">
    <property type="entry name" value="P-loop containing nucleotide triphosphate hydrolases"/>
    <property type="match status" value="1"/>
</dbReference>
<accession>A0A0H5ABQ8</accession>
<evidence type="ECO:0000313" key="4">
    <source>
        <dbReference type="Proteomes" id="UP000036608"/>
    </source>
</evidence>
<dbReference type="PATRIC" id="fig|200450.3.peg.2790"/>
<dbReference type="AlphaFoldDB" id="A0A0H5ABQ8"/>
<proteinExistence type="predicted"/>
<keyword evidence="1" id="KW-0175">Coiled coil</keyword>
<dbReference type="SUPFAM" id="SSF52540">
    <property type="entry name" value="P-loop containing nucleoside triphosphate hydrolases"/>
    <property type="match status" value="1"/>
</dbReference>
<name>A0A0H5ABQ8_9PSED</name>
<feature type="coiled-coil region" evidence="1">
    <location>
        <begin position="377"/>
        <end position="440"/>
    </location>
</feature>
<sequence>MDSKPSLVVHRLILMGINGTYESNFKTGLNIIRGSMDSGKSTILHMINYCLGGSNKKILYEEVKAKVRTIFLEVSFNGKVFTIERSLREQRTAVKVFSCSYEDRADVFPQFMAADSTGAMPDGWLSDFILEQLGIARVKIKESLVRVNADEDRLSFRDLMKLMFLKQTEVGSDALLDYKNQVVFIKNVAVQKFVYNIHDERMASLQTQRKLESDILRQLKSTQETLSKFLKDVGVPLDEFAFGDKIDNAKQLIQDLDDAVEKVKVDFAFNSVASIELRKTIGLLRSELDEKNRNVIAIKKRITDFSKLKSTYRIELDNIQLSKLARPFLSNTPIEKTIACPMCSTDLPIATQAIPEEEIDAVERSVNNKLSGLDDTIKNALERAGVLQSEASALELQIQQHTQLFDTNNLSSLSPLISMIETAEKAKVQAHVDLASLKKNLSIYRKYGETQEKINSKQSVISNLDLLIKDIEAGLTGVQEIIAKLKGTFSRYMESSGVQNVHGISYSNQFVPSFRNMSYYDHLSGGVRTVMSIGIYITRLSYALEASCNIPPFLMIDTPGQNIGRKRSSDDNDSVSDPAIYEKIYSQLLNVVNLAEDKSIPCQIIVVDNDFPDILSNPANIGKYHLVKHFQKDNPNFEKGLIHDA</sequence>
<dbReference type="InterPro" id="IPR027417">
    <property type="entry name" value="P-loop_NTPase"/>
</dbReference>